<dbReference type="SUPFAM" id="SSF52833">
    <property type="entry name" value="Thioredoxin-like"/>
    <property type="match status" value="1"/>
</dbReference>
<dbReference type="Proteomes" id="UP001198862">
    <property type="component" value="Unassembled WGS sequence"/>
</dbReference>
<gene>
    <name evidence="2" type="ORF">LJ725_06385</name>
</gene>
<name>A0ABS8KRA8_9HYPH</name>
<dbReference type="SUPFAM" id="SSF109854">
    <property type="entry name" value="DinB/YfiT-like putative metalloenzymes"/>
    <property type="match status" value="1"/>
</dbReference>
<reference evidence="2 3" key="1">
    <citation type="submission" date="2021-11" db="EMBL/GenBank/DDBJ databases">
        <authorList>
            <person name="Lee D.-H."/>
            <person name="Kim S.-B."/>
        </authorList>
    </citation>
    <scope>NUCLEOTIDE SEQUENCE [LARGE SCALE GENOMIC DNA]</scope>
    <source>
        <strain evidence="2 3">KCTC 52223</strain>
    </source>
</reference>
<dbReference type="Pfam" id="PF00462">
    <property type="entry name" value="Glutaredoxin"/>
    <property type="match status" value="1"/>
</dbReference>
<organism evidence="2 3">
    <name type="scientific">Reyranella aquatilis</name>
    <dbReference type="NCBI Taxonomy" id="2035356"/>
    <lineage>
        <taxon>Bacteria</taxon>
        <taxon>Pseudomonadati</taxon>
        <taxon>Pseudomonadota</taxon>
        <taxon>Alphaproteobacteria</taxon>
        <taxon>Hyphomicrobiales</taxon>
        <taxon>Reyranellaceae</taxon>
        <taxon>Reyranella</taxon>
    </lineage>
</organism>
<dbReference type="EMBL" id="JAJISD010000002">
    <property type="protein sequence ID" value="MCC8428584.1"/>
    <property type="molecule type" value="Genomic_DNA"/>
</dbReference>
<proteinExistence type="predicted"/>
<sequence>MRLKEFLSVRGIDFVSINVLADPAGLAELQALGARSVPVLSRGQDFIFGQSTREIVAFLGLQEKSCPDLSPPELYARLDRFMTAAIGLLPLMPDDKLHVHVPGRPRSYRALAFHLFRVVAAFLDAQQGTTLVQAAFREEPAADAGMAEIAAYGAGVQARFRDWWAHGDTDPARLLPTYYGDQSLHELLERTTWHSGQHVRQWMMLLEREGVAHDHPLGEADFARLPMPANVWDG</sequence>
<keyword evidence="3" id="KW-1185">Reference proteome</keyword>
<evidence type="ECO:0000259" key="1">
    <source>
        <dbReference type="Pfam" id="PF00462"/>
    </source>
</evidence>
<evidence type="ECO:0000313" key="3">
    <source>
        <dbReference type="Proteomes" id="UP001198862"/>
    </source>
</evidence>
<dbReference type="Gene3D" id="1.20.120.450">
    <property type="entry name" value="dinb family like domain"/>
    <property type="match status" value="1"/>
</dbReference>
<evidence type="ECO:0000313" key="2">
    <source>
        <dbReference type="EMBL" id="MCC8428584.1"/>
    </source>
</evidence>
<dbReference type="RefSeq" id="WP_268990531.1">
    <property type="nucleotide sequence ID" value="NZ_JAJISD010000002.1"/>
</dbReference>
<comment type="caution">
    <text evidence="2">The sequence shown here is derived from an EMBL/GenBank/DDBJ whole genome shotgun (WGS) entry which is preliminary data.</text>
</comment>
<accession>A0ABS8KRA8</accession>
<dbReference type="Gene3D" id="3.40.30.10">
    <property type="entry name" value="Glutaredoxin"/>
    <property type="match status" value="1"/>
</dbReference>
<dbReference type="InterPro" id="IPR036249">
    <property type="entry name" value="Thioredoxin-like_sf"/>
</dbReference>
<dbReference type="InterPro" id="IPR002109">
    <property type="entry name" value="Glutaredoxin"/>
</dbReference>
<protein>
    <submittedName>
        <fullName evidence="2">DinB family protein</fullName>
    </submittedName>
</protein>
<feature type="domain" description="Glutaredoxin" evidence="1">
    <location>
        <begin position="2"/>
        <end position="46"/>
    </location>
</feature>
<dbReference type="InterPro" id="IPR034660">
    <property type="entry name" value="DinB/YfiT-like"/>
</dbReference>